<keyword evidence="8" id="KW-0325">Glycoprotein</keyword>
<evidence type="ECO:0000313" key="14">
    <source>
        <dbReference type="RefSeq" id="XP_029019700.1"/>
    </source>
</evidence>
<feature type="disulfide bond" evidence="9">
    <location>
        <begin position="89"/>
        <end position="98"/>
    </location>
</feature>
<dbReference type="PROSITE" id="PS01186">
    <property type="entry name" value="EGF_2"/>
    <property type="match status" value="1"/>
</dbReference>
<reference evidence="14" key="1">
    <citation type="submission" date="2025-08" db="UniProtKB">
        <authorList>
            <consortium name="RefSeq"/>
        </authorList>
    </citation>
    <scope>IDENTIFICATION</scope>
</reference>
<evidence type="ECO:0000256" key="9">
    <source>
        <dbReference type="PROSITE-ProRule" id="PRU00076"/>
    </source>
</evidence>
<evidence type="ECO:0000256" key="1">
    <source>
        <dbReference type="ARBA" id="ARBA00004479"/>
    </source>
</evidence>
<evidence type="ECO:0000256" key="3">
    <source>
        <dbReference type="ARBA" id="ARBA00022692"/>
    </source>
</evidence>
<dbReference type="KEGG" id="bspl:114863051"/>
<keyword evidence="3 10" id="KW-0812">Transmembrane</keyword>
<dbReference type="RefSeq" id="XP_029019700.1">
    <property type="nucleotide sequence ID" value="XM_029163867.3"/>
</dbReference>
<feature type="signal peptide" evidence="11">
    <location>
        <begin position="1"/>
        <end position="29"/>
    </location>
</feature>
<keyword evidence="5" id="KW-0339">Growth factor</keyword>
<dbReference type="PROSITE" id="PS00022">
    <property type="entry name" value="EGF_1"/>
    <property type="match status" value="1"/>
</dbReference>
<dbReference type="FunCoup" id="A0A6P7NNU1">
    <property type="interactions" value="1039"/>
</dbReference>
<dbReference type="GO" id="GO:0008083">
    <property type="term" value="F:growth factor activity"/>
    <property type="evidence" value="ECO:0007669"/>
    <property type="project" value="UniProtKB-KW"/>
</dbReference>
<dbReference type="PANTHER" id="PTHR10740:SF10">
    <property type="entry name" value="EPIGEN"/>
    <property type="match status" value="1"/>
</dbReference>
<dbReference type="Proteomes" id="UP000515150">
    <property type="component" value="Chromosome 9"/>
</dbReference>
<keyword evidence="2 9" id="KW-0245">EGF-like domain</keyword>
<proteinExistence type="predicted"/>
<keyword evidence="6 10" id="KW-0472">Membrane</keyword>
<dbReference type="OrthoDB" id="9411915at2759"/>
<sequence length="156" mass="16771">MITQRRASLRRALLSAVVAQLLLSTAGRAAVLTGDVQTTAAVSSHQNSSADDPVVLRLHTPCGREHENYCENGGQCMFPQDSDKPSCICRPPYGGPRCLFFTEVTYTPPGLEKGIAVGFSLVMLLLGLVILMYCCAQRRCLKSAPLIKSAPSETSV</sequence>
<dbReference type="GO" id="GO:0007173">
    <property type="term" value="P:epidermal growth factor receptor signaling pathway"/>
    <property type="evidence" value="ECO:0007669"/>
    <property type="project" value="TreeGrafter"/>
</dbReference>
<evidence type="ECO:0000256" key="10">
    <source>
        <dbReference type="SAM" id="Phobius"/>
    </source>
</evidence>
<dbReference type="CTD" id="255324"/>
<dbReference type="InterPro" id="IPR000742">
    <property type="entry name" value="EGF"/>
</dbReference>
<dbReference type="GO" id="GO:0045840">
    <property type="term" value="P:positive regulation of mitotic nuclear division"/>
    <property type="evidence" value="ECO:0007669"/>
    <property type="project" value="TreeGrafter"/>
</dbReference>
<keyword evidence="11" id="KW-0732">Signal</keyword>
<evidence type="ECO:0000256" key="7">
    <source>
        <dbReference type="ARBA" id="ARBA00023157"/>
    </source>
</evidence>
<evidence type="ECO:0000313" key="13">
    <source>
        <dbReference type="Proteomes" id="UP000515150"/>
    </source>
</evidence>
<dbReference type="GO" id="GO:0008284">
    <property type="term" value="P:positive regulation of cell population proliferation"/>
    <property type="evidence" value="ECO:0007669"/>
    <property type="project" value="TreeGrafter"/>
</dbReference>
<name>A0A6P7NNU1_BETSP</name>
<evidence type="ECO:0000256" key="2">
    <source>
        <dbReference type="ARBA" id="ARBA00022536"/>
    </source>
</evidence>
<evidence type="ECO:0000256" key="8">
    <source>
        <dbReference type="ARBA" id="ARBA00023180"/>
    </source>
</evidence>
<keyword evidence="4 10" id="KW-1133">Transmembrane helix</keyword>
<organism evidence="13 14">
    <name type="scientific">Betta splendens</name>
    <name type="common">Siamese fighting fish</name>
    <dbReference type="NCBI Taxonomy" id="158456"/>
    <lineage>
        <taxon>Eukaryota</taxon>
        <taxon>Metazoa</taxon>
        <taxon>Chordata</taxon>
        <taxon>Craniata</taxon>
        <taxon>Vertebrata</taxon>
        <taxon>Euteleostomi</taxon>
        <taxon>Actinopterygii</taxon>
        <taxon>Neopterygii</taxon>
        <taxon>Teleostei</taxon>
        <taxon>Neoteleostei</taxon>
        <taxon>Acanthomorphata</taxon>
        <taxon>Anabantaria</taxon>
        <taxon>Anabantiformes</taxon>
        <taxon>Anabantoidei</taxon>
        <taxon>Osphronemidae</taxon>
        <taxon>Betta</taxon>
    </lineage>
</organism>
<dbReference type="SUPFAM" id="SSF57196">
    <property type="entry name" value="EGF/Laminin"/>
    <property type="match status" value="1"/>
</dbReference>
<keyword evidence="13" id="KW-1185">Reference proteome</keyword>
<dbReference type="PANTHER" id="PTHR10740">
    <property type="entry name" value="TRANSFORMING GROWTH FACTOR ALPHA"/>
    <property type="match status" value="1"/>
</dbReference>
<protein>
    <submittedName>
        <fullName evidence="14">Epigen</fullName>
    </submittedName>
</protein>
<evidence type="ECO:0000256" key="6">
    <source>
        <dbReference type="ARBA" id="ARBA00023136"/>
    </source>
</evidence>
<dbReference type="InParanoid" id="A0A6P7NNU1"/>
<gene>
    <name evidence="14" type="primary">epgn</name>
</gene>
<evidence type="ECO:0000256" key="4">
    <source>
        <dbReference type="ARBA" id="ARBA00022989"/>
    </source>
</evidence>
<dbReference type="GO" id="GO:0016020">
    <property type="term" value="C:membrane"/>
    <property type="evidence" value="ECO:0007669"/>
    <property type="project" value="UniProtKB-SubCell"/>
</dbReference>
<feature type="domain" description="EGF-like" evidence="12">
    <location>
        <begin position="58"/>
        <end position="99"/>
    </location>
</feature>
<accession>A0A6P7NNU1</accession>
<feature type="chain" id="PRO_5028145086" evidence="11">
    <location>
        <begin position="30"/>
        <end position="156"/>
    </location>
</feature>
<evidence type="ECO:0000256" key="5">
    <source>
        <dbReference type="ARBA" id="ARBA00023030"/>
    </source>
</evidence>
<dbReference type="AlphaFoldDB" id="A0A6P7NNU1"/>
<feature type="disulfide bond" evidence="9">
    <location>
        <begin position="70"/>
        <end position="87"/>
    </location>
</feature>
<dbReference type="GeneID" id="114863051"/>
<dbReference type="Gene3D" id="2.10.25.10">
    <property type="entry name" value="Laminin"/>
    <property type="match status" value="1"/>
</dbReference>
<feature type="transmembrane region" description="Helical" evidence="10">
    <location>
        <begin position="115"/>
        <end position="136"/>
    </location>
</feature>
<comment type="subcellular location">
    <subcellularLocation>
        <location evidence="1">Membrane</location>
        <topology evidence="1">Single-pass type I membrane protein</topology>
    </subcellularLocation>
</comment>
<dbReference type="GO" id="GO:0005154">
    <property type="term" value="F:epidermal growth factor receptor binding"/>
    <property type="evidence" value="ECO:0007669"/>
    <property type="project" value="TreeGrafter"/>
</dbReference>
<dbReference type="GO" id="GO:0005615">
    <property type="term" value="C:extracellular space"/>
    <property type="evidence" value="ECO:0007669"/>
    <property type="project" value="TreeGrafter"/>
</dbReference>
<keyword evidence="7 9" id="KW-1015">Disulfide bond</keyword>
<evidence type="ECO:0000259" key="12">
    <source>
        <dbReference type="PROSITE" id="PS50026"/>
    </source>
</evidence>
<comment type="caution">
    <text evidence="9">Lacks conserved residue(s) required for the propagation of feature annotation.</text>
</comment>
<dbReference type="PROSITE" id="PS50026">
    <property type="entry name" value="EGF_3"/>
    <property type="match status" value="1"/>
</dbReference>
<evidence type="ECO:0000256" key="11">
    <source>
        <dbReference type="SAM" id="SignalP"/>
    </source>
</evidence>